<protein>
    <recommendedName>
        <fullName evidence="3">Methyltransferase type 11 domain-containing protein</fullName>
    </recommendedName>
</protein>
<dbReference type="Gene3D" id="3.40.50.150">
    <property type="entry name" value="Vaccinia Virus protein VP39"/>
    <property type="match status" value="1"/>
</dbReference>
<name>A0A2W5BZC0_9BACT</name>
<sequence length="244" mass="28148">MKYPLLIDRKFRLPRVWSNAELRKFAHLFEGDIVNVSAWQDADKEGHTYKSYFTKSASYTITNYKSDARGFQGSDGEIFLDLTAPLPSELEGRFDVVFNHTCLEHIFEVEKAFENLCRMSSDIVITVVPFLQQMHTDYGDFWRFTPTAIQKLFAKNGMEVLYSSFNSDVSASVYIFTVATRNRSKWQREINNLTPSGDVITFEKPVMPDFYDPMVGSNAIFNPGDYIKALSLRIKALFKRNHTK</sequence>
<reference evidence="1 2" key="1">
    <citation type="submission" date="2017-08" db="EMBL/GenBank/DDBJ databases">
        <title>Infants hospitalized years apart are colonized by the same room-sourced microbial strains.</title>
        <authorList>
            <person name="Brooks B."/>
            <person name="Olm M.R."/>
            <person name="Firek B.A."/>
            <person name="Baker R."/>
            <person name="Thomas B.C."/>
            <person name="Morowitz M.J."/>
            <person name="Banfield J.F."/>
        </authorList>
    </citation>
    <scope>NUCLEOTIDE SEQUENCE [LARGE SCALE GENOMIC DNA]</scope>
    <source>
        <strain evidence="1">S2_018_000_R2_104</strain>
    </source>
</reference>
<accession>A0A2W5BZC0</accession>
<organism evidence="1 2">
    <name type="scientific">Micavibrio aeruginosavorus</name>
    <dbReference type="NCBI Taxonomy" id="349221"/>
    <lineage>
        <taxon>Bacteria</taxon>
        <taxon>Pseudomonadati</taxon>
        <taxon>Bdellovibrionota</taxon>
        <taxon>Bdellovibrionia</taxon>
        <taxon>Bdellovibrionales</taxon>
        <taxon>Pseudobdellovibrionaceae</taxon>
        <taxon>Micavibrio</taxon>
    </lineage>
</organism>
<evidence type="ECO:0008006" key="3">
    <source>
        <dbReference type="Google" id="ProtNLM"/>
    </source>
</evidence>
<dbReference type="Proteomes" id="UP000249557">
    <property type="component" value="Unassembled WGS sequence"/>
</dbReference>
<evidence type="ECO:0000313" key="2">
    <source>
        <dbReference type="Proteomes" id="UP000249557"/>
    </source>
</evidence>
<dbReference type="SUPFAM" id="SSF53335">
    <property type="entry name" value="S-adenosyl-L-methionine-dependent methyltransferases"/>
    <property type="match status" value="1"/>
</dbReference>
<comment type="caution">
    <text evidence="1">The sequence shown here is derived from an EMBL/GenBank/DDBJ whole genome shotgun (WGS) entry which is preliminary data.</text>
</comment>
<evidence type="ECO:0000313" key="1">
    <source>
        <dbReference type="EMBL" id="PZO87118.1"/>
    </source>
</evidence>
<dbReference type="EMBL" id="QFNK01000072">
    <property type="protein sequence ID" value="PZO87118.1"/>
    <property type="molecule type" value="Genomic_DNA"/>
</dbReference>
<dbReference type="AlphaFoldDB" id="A0A2W5BZC0"/>
<gene>
    <name evidence="1" type="ORF">DI626_04725</name>
</gene>
<dbReference type="InterPro" id="IPR029063">
    <property type="entry name" value="SAM-dependent_MTases_sf"/>
</dbReference>
<proteinExistence type="predicted"/>